<dbReference type="EMBL" id="OY731398">
    <property type="protein sequence ID" value="CAJ1826257.1"/>
    <property type="molecule type" value="Genomic_DNA"/>
</dbReference>
<name>A0AA86V1M1_9FABA</name>
<dbReference type="Gramene" id="rna-AYBTSS11_LOCUS1278">
    <property type="protein sequence ID" value="CAJ1826257.1"/>
    <property type="gene ID" value="gene-AYBTSS11_LOCUS1278"/>
</dbReference>
<dbReference type="Proteomes" id="UP001189624">
    <property type="component" value="Chromosome 1"/>
</dbReference>
<reference evidence="1" key="1">
    <citation type="submission" date="2023-10" db="EMBL/GenBank/DDBJ databases">
        <authorList>
            <person name="Domelevo Entfellner J.-B."/>
        </authorList>
    </citation>
    <scope>NUCLEOTIDE SEQUENCE</scope>
</reference>
<evidence type="ECO:0000313" key="1">
    <source>
        <dbReference type="EMBL" id="CAJ1826257.1"/>
    </source>
</evidence>
<feature type="non-terminal residue" evidence="1">
    <location>
        <position position="1"/>
    </location>
</feature>
<dbReference type="AlphaFoldDB" id="A0AA86V1M1"/>
<protein>
    <submittedName>
        <fullName evidence="1">Uncharacterized protein</fullName>
    </submittedName>
</protein>
<proteinExistence type="predicted"/>
<organism evidence="1 2">
    <name type="scientific">Sphenostylis stenocarpa</name>
    <dbReference type="NCBI Taxonomy" id="92480"/>
    <lineage>
        <taxon>Eukaryota</taxon>
        <taxon>Viridiplantae</taxon>
        <taxon>Streptophyta</taxon>
        <taxon>Embryophyta</taxon>
        <taxon>Tracheophyta</taxon>
        <taxon>Spermatophyta</taxon>
        <taxon>Magnoliopsida</taxon>
        <taxon>eudicotyledons</taxon>
        <taxon>Gunneridae</taxon>
        <taxon>Pentapetalae</taxon>
        <taxon>rosids</taxon>
        <taxon>fabids</taxon>
        <taxon>Fabales</taxon>
        <taxon>Fabaceae</taxon>
        <taxon>Papilionoideae</taxon>
        <taxon>50 kb inversion clade</taxon>
        <taxon>NPAAA clade</taxon>
        <taxon>indigoferoid/millettioid clade</taxon>
        <taxon>Phaseoleae</taxon>
        <taxon>Sphenostylis</taxon>
    </lineage>
</organism>
<accession>A0AA86V1M1</accession>
<sequence length="95" mass="11202">TMSEKAKRMDMKHWRFDGAKFAGTTGLFTMKMYEVRSYNDKNSNKNMVGSNSQLLDWVYEFKRLNLATLVTIGLHASRRFCKRVRTQMALRNEDQ</sequence>
<keyword evidence="2" id="KW-1185">Reference proteome</keyword>
<evidence type="ECO:0000313" key="2">
    <source>
        <dbReference type="Proteomes" id="UP001189624"/>
    </source>
</evidence>
<gene>
    <name evidence="1" type="ORF">AYBTSS11_LOCUS1278</name>
</gene>